<accession>A0A2S4KPA4</accession>
<reference evidence="2 3" key="1">
    <citation type="submission" date="2018-01" db="EMBL/GenBank/DDBJ databases">
        <title>Harnessing the power of phylogenomics to disentangle the directionality and signatures of interkingdom host jumping in the parasitic fungal genus Tolypocladium.</title>
        <authorList>
            <person name="Quandt C.A."/>
            <person name="Patterson W."/>
            <person name="Spatafora J.W."/>
        </authorList>
    </citation>
    <scope>NUCLEOTIDE SEQUENCE [LARGE SCALE GENOMIC DNA]</scope>
    <source>
        <strain evidence="2 3">NRBC 100945</strain>
    </source>
</reference>
<dbReference type="Proteomes" id="UP000237481">
    <property type="component" value="Unassembled WGS sequence"/>
</dbReference>
<evidence type="ECO:0000313" key="2">
    <source>
        <dbReference type="EMBL" id="POR32004.1"/>
    </source>
</evidence>
<keyword evidence="3" id="KW-1185">Reference proteome</keyword>
<dbReference type="EMBL" id="PKSG01000927">
    <property type="protein sequence ID" value="POR32004.1"/>
    <property type="molecule type" value="Genomic_DNA"/>
</dbReference>
<gene>
    <name evidence="2" type="ORF">TPAR_07773</name>
</gene>
<comment type="caution">
    <text evidence="2">The sequence shown here is derived from an EMBL/GenBank/DDBJ whole genome shotgun (WGS) entry which is preliminary data.</text>
</comment>
<evidence type="ECO:0000256" key="1">
    <source>
        <dbReference type="SAM" id="MobiDB-lite"/>
    </source>
</evidence>
<protein>
    <submittedName>
        <fullName evidence="2">Uncharacterized protein</fullName>
    </submittedName>
</protein>
<sequence length="174" mass="18829">MSSTQDHKAPSAGTKVRFRHFELSDLFNLSRWPVADTATKVDAGRNAPVTQEDAGFVASDPTGKGGGFSDNRGAHPENISSIAGMRSGHSDNTSSGNGTTASRYPVDQHRASPNGPHGKSLKEGGFDDSRDQRRSQEGSQRSCRTQCRRPQGRGVADCNCVWWPGQRDLFVEVI</sequence>
<proteinExistence type="predicted"/>
<feature type="region of interest" description="Disordered" evidence="1">
    <location>
        <begin position="39"/>
        <end position="154"/>
    </location>
</feature>
<feature type="compositionally biased region" description="Polar residues" evidence="1">
    <location>
        <begin position="90"/>
        <end position="102"/>
    </location>
</feature>
<dbReference type="AlphaFoldDB" id="A0A2S4KPA4"/>
<dbReference type="OrthoDB" id="5383057at2759"/>
<organism evidence="2 3">
    <name type="scientific">Tolypocladium paradoxum</name>
    <dbReference type="NCBI Taxonomy" id="94208"/>
    <lineage>
        <taxon>Eukaryota</taxon>
        <taxon>Fungi</taxon>
        <taxon>Dikarya</taxon>
        <taxon>Ascomycota</taxon>
        <taxon>Pezizomycotina</taxon>
        <taxon>Sordariomycetes</taxon>
        <taxon>Hypocreomycetidae</taxon>
        <taxon>Hypocreales</taxon>
        <taxon>Ophiocordycipitaceae</taxon>
        <taxon>Tolypocladium</taxon>
    </lineage>
</organism>
<evidence type="ECO:0000313" key="3">
    <source>
        <dbReference type="Proteomes" id="UP000237481"/>
    </source>
</evidence>
<name>A0A2S4KPA4_9HYPO</name>
<feature type="compositionally biased region" description="Basic and acidic residues" evidence="1">
    <location>
        <begin position="120"/>
        <end position="136"/>
    </location>
</feature>